<evidence type="ECO:0000256" key="2">
    <source>
        <dbReference type="ARBA" id="ARBA00022692"/>
    </source>
</evidence>
<comment type="subcellular location">
    <subcellularLocation>
        <location evidence="1">Membrane</location>
        <topology evidence="1">Multi-pass membrane protein</topology>
    </subcellularLocation>
</comment>
<dbReference type="GO" id="GO:0000271">
    <property type="term" value="P:polysaccharide biosynthetic process"/>
    <property type="evidence" value="ECO:0007669"/>
    <property type="project" value="InterPro"/>
</dbReference>
<protein>
    <recommendedName>
        <fullName evidence="6">GtrA/DPMS transmembrane domain-containing protein</fullName>
    </recommendedName>
</protein>
<dbReference type="EMBL" id="CP054580">
    <property type="protein sequence ID" value="QKS22698.1"/>
    <property type="molecule type" value="Genomic_DNA"/>
</dbReference>
<keyword evidence="3 5" id="KW-1133">Transmembrane helix</keyword>
<name>A0AAP9SZ84_9GAMM</name>
<evidence type="ECO:0000256" key="4">
    <source>
        <dbReference type="ARBA" id="ARBA00023136"/>
    </source>
</evidence>
<evidence type="ECO:0000256" key="1">
    <source>
        <dbReference type="ARBA" id="ARBA00004141"/>
    </source>
</evidence>
<dbReference type="GO" id="GO:0016020">
    <property type="term" value="C:membrane"/>
    <property type="evidence" value="ECO:0007669"/>
    <property type="project" value="UniProtKB-SubCell"/>
</dbReference>
<dbReference type="RefSeq" id="WP_141224354.1">
    <property type="nucleotide sequence ID" value="NZ_CP054580.1"/>
</dbReference>
<evidence type="ECO:0000313" key="7">
    <source>
        <dbReference type="EMBL" id="QKS22698.1"/>
    </source>
</evidence>
<evidence type="ECO:0000259" key="6">
    <source>
        <dbReference type="Pfam" id="PF04138"/>
    </source>
</evidence>
<proteinExistence type="predicted"/>
<accession>A0AAP9SZ84</accession>
<evidence type="ECO:0000256" key="5">
    <source>
        <dbReference type="SAM" id="Phobius"/>
    </source>
</evidence>
<feature type="domain" description="GtrA/DPMS transmembrane" evidence="6">
    <location>
        <begin position="15"/>
        <end position="125"/>
    </location>
</feature>
<feature type="transmembrane region" description="Helical" evidence="5">
    <location>
        <begin position="44"/>
        <end position="61"/>
    </location>
</feature>
<organism evidence="7 8">
    <name type="scientific">Vreelandella titanicae</name>
    <dbReference type="NCBI Taxonomy" id="664683"/>
    <lineage>
        <taxon>Bacteria</taxon>
        <taxon>Pseudomonadati</taxon>
        <taxon>Pseudomonadota</taxon>
        <taxon>Gammaproteobacteria</taxon>
        <taxon>Oceanospirillales</taxon>
        <taxon>Halomonadaceae</taxon>
        <taxon>Vreelandella</taxon>
    </lineage>
</organism>
<feature type="transmembrane region" description="Helical" evidence="5">
    <location>
        <begin position="101"/>
        <end position="120"/>
    </location>
</feature>
<dbReference type="AlphaFoldDB" id="A0AAP9SZ84"/>
<feature type="transmembrane region" description="Helical" evidence="5">
    <location>
        <begin position="16"/>
        <end position="38"/>
    </location>
</feature>
<feature type="transmembrane region" description="Helical" evidence="5">
    <location>
        <begin position="73"/>
        <end position="95"/>
    </location>
</feature>
<reference evidence="7 8" key="1">
    <citation type="submission" date="2019-12" db="EMBL/GenBank/DDBJ databases">
        <title>Genome sequencing and assembly of endphytes of Porphyra tenera.</title>
        <authorList>
            <person name="Park J.M."/>
            <person name="Shin R."/>
            <person name="Jo S.H."/>
        </authorList>
    </citation>
    <scope>NUCLEOTIDE SEQUENCE [LARGE SCALE GENOMIC DNA]</scope>
    <source>
        <strain evidence="7 8">GPM3</strain>
    </source>
</reference>
<evidence type="ECO:0000256" key="3">
    <source>
        <dbReference type="ARBA" id="ARBA00022989"/>
    </source>
</evidence>
<evidence type="ECO:0000313" key="8">
    <source>
        <dbReference type="Proteomes" id="UP000509761"/>
    </source>
</evidence>
<gene>
    <name evidence="7" type="ORF">FX987_00449</name>
</gene>
<keyword evidence="2 5" id="KW-0812">Transmembrane</keyword>
<dbReference type="Pfam" id="PF04138">
    <property type="entry name" value="GtrA_DPMS_TM"/>
    <property type="match status" value="1"/>
</dbReference>
<dbReference type="InterPro" id="IPR007267">
    <property type="entry name" value="GtrA_DPMS_TM"/>
</dbReference>
<sequence>MTNTPPLAELWQMLRFGLIGLAASMTHILAAALMIMVFPALHEFIVNALAYIVAFGISLAGHQRVTFRRSASLWRFTVMSLAGFSINNLVLAGALGVGVTGLWAIATAVVVAAVASYVLARCWVFTQ</sequence>
<dbReference type="Proteomes" id="UP000509761">
    <property type="component" value="Chromosome"/>
</dbReference>
<keyword evidence="8" id="KW-1185">Reference proteome</keyword>
<keyword evidence="4 5" id="KW-0472">Membrane</keyword>